<organism evidence="4 5">
    <name type="scientific">Psychromicrobium silvestre</name>
    <dbReference type="NCBI Taxonomy" id="1645614"/>
    <lineage>
        <taxon>Bacteria</taxon>
        <taxon>Bacillati</taxon>
        <taxon>Actinomycetota</taxon>
        <taxon>Actinomycetes</taxon>
        <taxon>Micrococcales</taxon>
        <taxon>Micrococcaceae</taxon>
        <taxon>Psychromicrobium</taxon>
    </lineage>
</organism>
<keyword evidence="5" id="KW-1185">Reference proteome</keyword>
<dbReference type="Pfam" id="PF01575">
    <property type="entry name" value="MaoC_dehydratas"/>
    <property type="match status" value="1"/>
</dbReference>
<evidence type="ECO:0000256" key="2">
    <source>
        <dbReference type="SAM" id="MobiDB-lite"/>
    </source>
</evidence>
<dbReference type="SUPFAM" id="SSF54637">
    <property type="entry name" value="Thioesterase/thiol ester dehydrase-isomerase"/>
    <property type="match status" value="2"/>
</dbReference>
<proteinExistence type="inferred from homology"/>
<dbReference type="PANTHER" id="PTHR43841:SF1">
    <property type="entry name" value="3-HYDROXYACYL-THIOESTER DEHYDRATASE X"/>
    <property type="match status" value="1"/>
</dbReference>
<feature type="compositionally biased region" description="Acidic residues" evidence="2">
    <location>
        <begin position="9"/>
        <end position="20"/>
    </location>
</feature>
<evidence type="ECO:0000313" key="5">
    <source>
        <dbReference type="Proteomes" id="UP000521748"/>
    </source>
</evidence>
<gene>
    <name evidence="4" type="ORF">FHU41_000465</name>
</gene>
<dbReference type="Proteomes" id="UP000521748">
    <property type="component" value="Unassembled WGS sequence"/>
</dbReference>
<dbReference type="InterPro" id="IPR029069">
    <property type="entry name" value="HotDog_dom_sf"/>
</dbReference>
<evidence type="ECO:0000256" key="1">
    <source>
        <dbReference type="ARBA" id="ARBA00005254"/>
    </source>
</evidence>
<protein>
    <submittedName>
        <fullName evidence="4">Acyl dehydratase</fullName>
    </submittedName>
</protein>
<dbReference type="InterPro" id="IPR002539">
    <property type="entry name" value="MaoC-like_dom"/>
</dbReference>
<comment type="caution">
    <text evidence="4">The sequence shown here is derived from an EMBL/GenBank/DDBJ whole genome shotgun (WGS) entry which is preliminary data.</text>
</comment>
<dbReference type="AlphaFoldDB" id="A0A7Y9LRG5"/>
<dbReference type="CDD" id="cd03441">
    <property type="entry name" value="R_hydratase_like"/>
    <property type="match status" value="1"/>
</dbReference>
<sequence>MSKVPAEEVPSEEVPAEDTGQEAGASRRVIELSEPPVLSKLYAKAATAPAFGALGIRKSGKSFPAVEYRLSGLRAELKQLRDFNRLMHGSDRDELPAGFVHIMAFPSVIALMSADGYPLPLLGAVHLENRVQQHRRIDPAERLAVRVWAQNPALHRVGTQVELAVEVSAEQAGDVVWTGVSTYLSRGVRLAGLDQVEGTEHEKFTAPDANARWTLGSDIGRRYAAVSGDINPIHLSSLSARALGMKRAIAHGMYLASRALTDAKPAGLDAFGWDVRFATPTFIPGTVALRFQEQPIDSVAPETGVLGSRGAVAFQGWNQRNGKPHFSGSVHPLS</sequence>
<name>A0A7Y9LRG5_9MICC</name>
<dbReference type="PANTHER" id="PTHR43841">
    <property type="entry name" value="3-HYDROXYACYL-THIOESTER DEHYDRATASE HTDX-RELATED"/>
    <property type="match status" value="1"/>
</dbReference>
<reference evidence="4 5" key="1">
    <citation type="submission" date="2020-07" db="EMBL/GenBank/DDBJ databases">
        <title>Sequencing the genomes of 1000 actinobacteria strains.</title>
        <authorList>
            <person name="Klenk H.-P."/>
        </authorList>
    </citation>
    <scope>NUCLEOTIDE SEQUENCE [LARGE SCALE GENOMIC DNA]</scope>
    <source>
        <strain evidence="4 5">DSM 102047</strain>
    </source>
</reference>
<comment type="similarity">
    <text evidence="1">Belongs to the enoyl-CoA hydratase/isomerase family.</text>
</comment>
<dbReference type="Gene3D" id="3.10.129.10">
    <property type="entry name" value="Hotdog Thioesterase"/>
    <property type="match status" value="1"/>
</dbReference>
<dbReference type="EMBL" id="JACBYQ010000001">
    <property type="protein sequence ID" value="NYE94244.1"/>
    <property type="molecule type" value="Genomic_DNA"/>
</dbReference>
<feature type="region of interest" description="Disordered" evidence="2">
    <location>
        <begin position="1"/>
        <end position="28"/>
    </location>
</feature>
<evidence type="ECO:0000259" key="3">
    <source>
        <dbReference type="Pfam" id="PF01575"/>
    </source>
</evidence>
<feature type="domain" description="MaoC-like" evidence="3">
    <location>
        <begin position="211"/>
        <end position="299"/>
    </location>
</feature>
<evidence type="ECO:0000313" key="4">
    <source>
        <dbReference type="EMBL" id="NYE94244.1"/>
    </source>
</evidence>
<accession>A0A7Y9LRG5</accession>